<name>A0A0L0GE82_9EUKA</name>
<protein>
    <submittedName>
        <fullName evidence="1">Uncharacterized protein</fullName>
    </submittedName>
</protein>
<dbReference type="RefSeq" id="XP_014161106.1">
    <property type="nucleotide sequence ID" value="XM_014305631.1"/>
</dbReference>
<proteinExistence type="predicted"/>
<sequence>MNQEKKCKKADEKRMNMTSRLKDLQKNVGETALNTETEMKLKELVGKIEAIFTQTATYT</sequence>
<keyword evidence="2" id="KW-1185">Reference proteome</keyword>
<dbReference type="GeneID" id="25901185"/>
<reference evidence="1 2" key="1">
    <citation type="submission" date="2011-02" db="EMBL/GenBank/DDBJ databases">
        <title>The Genome Sequence of Sphaeroforma arctica JP610.</title>
        <authorList>
            <consortium name="The Broad Institute Genome Sequencing Platform"/>
            <person name="Russ C."/>
            <person name="Cuomo C."/>
            <person name="Young S.K."/>
            <person name="Zeng Q."/>
            <person name="Gargeya S."/>
            <person name="Alvarado L."/>
            <person name="Berlin A."/>
            <person name="Chapman S.B."/>
            <person name="Chen Z."/>
            <person name="Freedman E."/>
            <person name="Gellesch M."/>
            <person name="Goldberg J."/>
            <person name="Griggs A."/>
            <person name="Gujja S."/>
            <person name="Heilman E."/>
            <person name="Heiman D."/>
            <person name="Howarth C."/>
            <person name="Mehta T."/>
            <person name="Neiman D."/>
            <person name="Pearson M."/>
            <person name="Roberts A."/>
            <person name="Saif S."/>
            <person name="Shea T."/>
            <person name="Shenoy N."/>
            <person name="Sisk P."/>
            <person name="Stolte C."/>
            <person name="Sykes S."/>
            <person name="White J."/>
            <person name="Yandava C."/>
            <person name="Burger G."/>
            <person name="Gray M.W."/>
            <person name="Holland P.W.H."/>
            <person name="King N."/>
            <person name="Lang F.B.F."/>
            <person name="Roger A.J."/>
            <person name="Ruiz-Trillo I."/>
            <person name="Haas B."/>
            <person name="Nusbaum C."/>
            <person name="Birren B."/>
        </authorList>
    </citation>
    <scope>NUCLEOTIDE SEQUENCE [LARGE SCALE GENOMIC DNA]</scope>
    <source>
        <strain evidence="1 2">JP610</strain>
    </source>
</reference>
<gene>
    <name evidence="1" type="ORF">SARC_00681</name>
</gene>
<evidence type="ECO:0000313" key="1">
    <source>
        <dbReference type="EMBL" id="KNC87204.1"/>
    </source>
</evidence>
<organism evidence="1 2">
    <name type="scientific">Sphaeroforma arctica JP610</name>
    <dbReference type="NCBI Taxonomy" id="667725"/>
    <lineage>
        <taxon>Eukaryota</taxon>
        <taxon>Ichthyosporea</taxon>
        <taxon>Ichthyophonida</taxon>
        <taxon>Sphaeroforma</taxon>
    </lineage>
</organism>
<evidence type="ECO:0000313" key="2">
    <source>
        <dbReference type="Proteomes" id="UP000054560"/>
    </source>
</evidence>
<dbReference type="AlphaFoldDB" id="A0A0L0GE82"/>
<dbReference type="Proteomes" id="UP000054560">
    <property type="component" value="Unassembled WGS sequence"/>
</dbReference>
<dbReference type="EMBL" id="KQ241619">
    <property type="protein sequence ID" value="KNC87204.1"/>
    <property type="molecule type" value="Genomic_DNA"/>
</dbReference>
<accession>A0A0L0GE82</accession>